<proteinExistence type="predicted"/>
<dbReference type="STRING" id="456900.A0A151I8E0"/>
<dbReference type="InterPro" id="IPR013087">
    <property type="entry name" value="Znf_C2H2_type"/>
</dbReference>
<reference evidence="2 3" key="1">
    <citation type="submission" date="2016-03" db="EMBL/GenBank/DDBJ databases">
        <title>Cyphomyrmex costatus WGS genome.</title>
        <authorList>
            <person name="Nygaard S."/>
            <person name="Hu H."/>
            <person name="Boomsma J."/>
            <person name="Zhang G."/>
        </authorList>
    </citation>
    <scope>NUCLEOTIDE SEQUENCE [LARGE SCALE GENOMIC DNA]</scope>
    <source>
        <strain evidence="2">MS0001</strain>
        <tissue evidence="2">Whole body</tissue>
    </source>
</reference>
<sequence length="232" mass="27186">MCPYPQCKKKYTVVSSFTGHISKMHRNELVTLCKESDFEHETVYGKVVTNNIRTLLNFINVVKSLSEKHELFQSLVRLGIDNRLELKVYELGHFNLDLYQEDIKAAIRKINLLDDIQQIIGDLQVQLDLRQEKLTRYGCQLQPLVAIVGPKLEEIHQNFVVLGVRKYFEVNTPLKAIDVYFKTFHALYIQYPPECAQIWQFIQRAAYEMPRNHQYDSHYSSVESLLNEFITS</sequence>
<organism evidence="2 3">
    <name type="scientific">Cyphomyrmex costatus</name>
    <dbReference type="NCBI Taxonomy" id="456900"/>
    <lineage>
        <taxon>Eukaryota</taxon>
        <taxon>Metazoa</taxon>
        <taxon>Ecdysozoa</taxon>
        <taxon>Arthropoda</taxon>
        <taxon>Hexapoda</taxon>
        <taxon>Insecta</taxon>
        <taxon>Pterygota</taxon>
        <taxon>Neoptera</taxon>
        <taxon>Endopterygota</taxon>
        <taxon>Hymenoptera</taxon>
        <taxon>Apocrita</taxon>
        <taxon>Aculeata</taxon>
        <taxon>Formicoidea</taxon>
        <taxon>Formicidae</taxon>
        <taxon>Myrmicinae</taxon>
        <taxon>Cyphomyrmex</taxon>
    </lineage>
</organism>
<protein>
    <recommendedName>
        <fullName evidence="1">C2H2-type domain-containing protein</fullName>
    </recommendedName>
</protein>
<evidence type="ECO:0000313" key="2">
    <source>
        <dbReference type="EMBL" id="KYM94584.1"/>
    </source>
</evidence>
<dbReference type="EMBL" id="KQ978368">
    <property type="protein sequence ID" value="KYM94584.1"/>
    <property type="molecule type" value="Genomic_DNA"/>
</dbReference>
<evidence type="ECO:0000313" key="3">
    <source>
        <dbReference type="Proteomes" id="UP000078542"/>
    </source>
</evidence>
<dbReference type="PROSITE" id="PS00028">
    <property type="entry name" value="ZINC_FINGER_C2H2_1"/>
    <property type="match status" value="1"/>
</dbReference>
<dbReference type="Proteomes" id="UP000078542">
    <property type="component" value="Unassembled WGS sequence"/>
</dbReference>
<feature type="domain" description="C2H2-type" evidence="1">
    <location>
        <begin position="2"/>
        <end position="25"/>
    </location>
</feature>
<name>A0A151I8E0_9HYME</name>
<keyword evidence="3" id="KW-1185">Reference proteome</keyword>
<evidence type="ECO:0000259" key="1">
    <source>
        <dbReference type="PROSITE" id="PS00028"/>
    </source>
</evidence>
<dbReference type="AlphaFoldDB" id="A0A151I8E0"/>
<gene>
    <name evidence="2" type="ORF">ALC62_14782</name>
</gene>
<accession>A0A151I8E0</accession>